<keyword evidence="4" id="KW-1185">Reference proteome</keyword>
<accession>A0ABW3YA23</accession>
<dbReference type="InterPro" id="IPR025121">
    <property type="entry name" value="GTPase_HflX_N"/>
</dbReference>
<dbReference type="Gene3D" id="3.40.50.11060">
    <property type="entry name" value="GTPase HflX, N-terminal domain"/>
    <property type="match status" value="1"/>
</dbReference>
<protein>
    <recommendedName>
        <fullName evidence="2">GTPase HflX N-terminal domain-containing protein</fullName>
    </recommendedName>
</protein>
<reference evidence="4" key="1">
    <citation type="journal article" date="2019" name="Int. J. Syst. Evol. Microbiol.">
        <title>The Global Catalogue of Microorganisms (GCM) 10K type strain sequencing project: providing services to taxonomists for standard genome sequencing and annotation.</title>
        <authorList>
            <consortium name="The Broad Institute Genomics Platform"/>
            <consortium name="The Broad Institute Genome Sequencing Center for Infectious Disease"/>
            <person name="Wu L."/>
            <person name="Ma J."/>
        </authorList>
    </citation>
    <scope>NUCLEOTIDE SEQUENCE [LARGE SCALE GENOMIC DNA]</scope>
    <source>
        <strain evidence="4">JCM 31037</strain>
    </source>
</reference>
<evidence type="ECO:0000313" key="4">
    <source>
        <dbReference type="Proteomes" id="UP001597260"/>
    </source>
</evidence>
<organism evidence="3 4">
    <name type="scientific">Micromonospora sonneratiae</name>
    <dbReference type="NCBI Taxonomy" id="1184706"/>
    <lineage>
        <taxon>Bacteria</taxon>
        <taxon>Bacillati</taxon>
        <taxon>Actinomycetota</taxon>
        <taxon>Actinomycetes</taxon>
        <taxon>Micromonosporales</taxon>
        <taxon>Micromonosporaceae</taxon>
        <taxon>Micromonospora</taxon>
    </lineage>
</organism>
<proteinExistence type="predicted"/>
<feature type="region of interest" description="Disordered" evidence="1">
    <location>
        <begin position="121"/>
        <end position="141"/>
    </location>
</feature>
<dbReference type="InterPro" id="IPR042108">
    <property type="entry name" value="GTPase_HflX_N_sf"/>
</dbReference>
<sequence>MIRTVVLVGLFSARVRDYQDQLDALDAQVTTLGVRVHARFVQRRGVSAGGVRLLSSPLSRRFLIGTGKLAQVAAACASADIDAIVFVNELTAYQRRWLSARFGRPVLTRTDVARSTSALTVPARPRRLSTDRTAKPNRHRR</sequence>
<evidence type="ECO:0000256" key="1">
    <source>
        <dbReference type="SAM" id="MobiDB-lite"/>
    </source>
</evidence>
<dbReference type="Proteomes" id="UP001597260">
    <property type="component" value="Unassembled WGS sequence"/>
</dbReference>
<comment type="caution">
    <text evidence="3">The sequence shown here is derived from an EMBL/GenBank/DDBJ whole genome shotgun (WGS) entry which is preliminary data.</text>
</comment>
<dbReference type="EMBL" id="JBHTMP010000005">
    <property type="protein sequence ID" value="MFD1320441.1"/>
    <property type="molecule type" value="Genomic_DNA"/>
</dbReference>
<gene>
    <name evidence="3" type="ORF">ACFQ4H_04970</name>
</gene>
<dbReference type="RefSeq" id="WP_377567627.1">
    <property type="nucleotide sequence ID" value="NZ_JBHTMP010000005.1"/>
</dbReference>
<name>A0ABW3YA23_9ACTN</name>
<evidence type="ECO:0000259" key="2">
    <source>
        <dbReference type="Pfam" id="PF13167"/>
    </source>
</evidence>
<feature type="domain" description="GTPase HflX N-terminal" evidence="2">
    <location>
        <begin position="29"/>
        <end position="112"/>
    </location>
</feature>
<dbReference type="Pfam" id="PF13167">
    <property type="entry name" value="GTP-bdg_N"/>
    <property type="match status" value="1"/>
</dbReference>
<evidence type="ECO:0000313" key="3">
    <source>
        <dbReference type="EMBL" id="MFD1320441.1"/>
    </source>
</evidence>